<organism evidence="1">
    <name type="scientific">marine metagenome</name>
    <dbReference type="NCBI Taxonomy" id="408172"/>
    <lineage>
        <taxon>unclassified sequences</taxon>
        <taxon>metagenomes</taxon>
        <taxon>ecological metagenomes</taxon>
    </lineage>
</organism>
<gene>
    <name evidence="1" type="ORF">METZ01_LOCUS414795</name>
</gene>
<dbReference type="AlphaFoldDB" id="A0A382WV80"/>
<name>A0A382WV80_9ZZZZ</name>
<evidence type="ECO:0000313" key="1">
    <source>
        <dbReference type="EMBL" id="SVD61941.1"/>
    </source>
</evidence>
<protein>
    <submittedName>
        <fullName evidence="1">Uncharacterized protein</fullName>
    </submittedName>
</protein>
<proteinExistence type="predicted"/>
<sequence length="90" mass="10879">MNGQWAEPDIRDEIIDFIALWSKKAEIKALRLVDWIGITSSKYYHWKTRYGKVNEHNGAVPRDHWLEEWERKAIVDFWLKNSLEGYRRCT</sequence>
<dbReference type="EMBL" id="UINC01162275">
    <property type="protein sequence ID" value="SVD61941.1"/>
    <property type="molecule type" value="Genomic_DNA"/>
</dbReference>
<reference evidence="1" key="1">
    <citation type="submission" date="2018-05" db="EMBL/GenBank/DDBJ databases">
        <authorList>
            <person name="Lanie J.A."/>
            <person name="Ng W.-L."/>
            <person name="Kazmierczak K.M."/>
            <person name="Andrzejewski T.M."/>
            <person name="Davidsen T.M."/>
            <person name="Wayne K.J."/>
            <person name="Tettelin H."/>
            <person name="Glass J.I."/>
            <person name="Rusch D."/>
            <person name="Podicherti R."/>
            <person name="Tsui H.-C.T."/>
            <person name="Winkler M.E."/>
        </authorList>
    </citation>
    <scope>NUCLEOTIDE SEQUENCE</scope>
</reference>
<accession>A0A382WV80</accession>